<evidence type="ECO:0000313" key="1">
    <source>
        <dbReference type="EMBL" id="MDN3711573.1"/>
    </source>
</evidence>
<reference evidence="2" key="1">
    <citation type="journal article" date="2019" name="Int. J. Syst. Evol. Microbiol.">
        <title>The Global Catalogue of Microorganisms (GCM) 10K type strain sequencing project: providing services to taxonomists for standard genome sequencing and annotation.</title>
        <authorList>
            <consortium name="The Broad Institute Genomics Platform"/>
            <consortium name="The Broad Institute Genome Sequencing Center for Infectious Disease"/>
            <person name="Wu L."/>
            <person name="Ma J."/>
        </authorList>
    </citation>
    <scope>NUCLEOTIDE SEQUENCE [LARGE SCALE GENOMIC DNA]</scope>
    <source>
        <strain evidence="2">CECT 8482</strain>
    </source>
</reference>
<gene>
    <name evidence="1" type="ORF">QWZ10_06575</name>
</gene>
<name>A0ABT8D474_9RHOB</name>
<dbReference type="InterPro" id="IPR021955">
    <property type="entry name" value="DUF3572"/>
</dbReference>
<organism evidence="1 2">
    <name type="scientific">Paracoccus cavernae</name>
    <dbReference type="NCBI Taxonomy" id="1571207"/>
    <lineage>
        <taxon>Bacteria</taxon>
        <taxon>Pseudomonadati</taxon>
        <taxon>Pseudomonadota</taxon>
        <taxon>Alphaproteobacteria</taxon>
        <taxon>Rhodobacterales</taxon>
        <taxon>Paracoccaceae</taxon>
        <taxon>Paracoccus</taxon>
    </lineage>
</organism>
<evidence type="ECO:0000313" key="2">
    <source>
        <dbReference type="Proteomes" id="UP001243846"/>
    </source>
</evidence>
<protein>
    <submittedName>
        <fullName evidence="1">DUF3572 domain-containing protein</fullName>
    </submittedName>
</protein>
<sequence length="101" mass="11010">MREPFNHEQESAMHASEARDIADHGFTHIAGDPELVGALLAQAGADASAIREMASRPEFAVFVLDFLLELDQRVLDFAAASGIRPERVQMARAVLGGYDPF</sequence>
<dbReference type="EMBL" id="JAUFRC010000001">
    <property type="protein sequence ID" value="MDN3711573.1"/>
    <property type="molecule type" value="Genomic_DNA"/>
</dbReference>
<dbReference type="Pfam" id="PF12096">
    <property type="entry name" value="DUF3572"/>
    <property type="match status" value="1"/>
</dbReference>
<dbReference type="Proteomes" id="UP001243846">
    <property type="component" value="Unassembled WGS sequence"/>
</dbReference>
<comment type="caution">
    <text evidence="1">The sequence shown here is derived from an EMBL/GenBank/DDBJ whole genome shotgun (WGS) entry which is preliminary data.</text>
</comment>
<accession>A0ABT8D474</accession>
<proteinExistence type="predicted"/>
<keyword evidence="2" id="KW-1185">Reference proteome</keyword>